<proteinExistence type="predicted"/>
<dbReference type="EMBL" id="GBXM01087103">
    <property type="protein sequence ID" value="JAH21474.1"/>
    <property type="molecule type" value="Transcribed_RNA"/>
</dbReference>
<keyword evidence="1" id="KW-0812">Transmembrane</keyword>
<dbReference type="AlphaFoldDB" id="A0A0E9QXA4"/>
<sequence>MNCAHLISVLTLCVIPVIPGVLGGVFWLLCGC</sequence>
<reference evidence="2" key="1">
    <citation type="submission" date="2014-11" db="EMBL/GenBank/DDBJ databases">
        <authorList>
            <person name="Amaro Gonzalez C."/>
        </authorList>
    </citation>
    <scope>NUCLEOTIDE SEQUENCE</scope>
</reference>
<accession>A0A0E9QXA4</accession>
<keyword evidence="1" id="KW-0472">Membrane</keyword>
<name>A0A0E9QXA4_ANGAN</name>
<reference evidence="2" key="2">
    <citation type="journal article" date="2015" name="Fish Shellfish Immunol.">
        <title>Early steps in the European eel (Anguilla anguilla)-Vibrio vulnificus interaction in the gills: Role of the RtxA13 toxin.</title>
        <authorList>
            <person name="Callol A."/>
            <person name="Pajuelo D."/>
            <person name="Ebbesson L."/>
            <person name="Teles M."/>
            <person name="MacKenzie S."/>
            <person name="Amaro C."/>
        </authorList>
    </citation>
    <scope>NUCLEOTIDE SEQUENCE</scope>
</reference>
<evidence type="ECO:0000256" key="1">
    <source>
        <dbReference type="SAM" id="Phobius"/>
    </source>
</evidence>
<keyword evidence="1" id="KW-1133">Transmembrane helix</keyword>
<organism evidence="2">
    <name type="scientific">Anguilla anguilla</name>
    <name type="common">European freshwater eel</name>
    <name type="synonym">Muraena anguilla</name>
    <dbReference type="NCBI Taxonomy" id="7936"/>
    <lineage>
        <taxon>Eukaryota</taxon>
        <taxon>Metazoa</taxon>
        <taxon>Chordata</taxon>
        <taxon>Craniata</taxon>
        <taxon>Vertebrata</taxon>
        <taxon>Euteleostomi</taxon>
        <taxon>Actinopterygii</taxon>
        <taxon>Neopterygii</taxon>
        <taxon>Teleostei</taxon>
        <taxon>Anguilliformes</taxon>
        <taxon>Anguillidae</taxon>
        <taxon>Anguilla</taxon>
    </lineage>
</organism>
<protein>
    <submittedName>
        <fullName evidence="2">Uncharacterized protein</fullName>
    </submittedName>
</protein>
<evidence type="ECO:0000313" key="2">
    <source>
        <dbReference type="EMBL" id="JAH21474.1"/>
    </source>
</evidence>
<feature type="transmembrane region" description="Helical" evidence="1">
    <location>
        <begin position="6"/>
        <end position="30"/>
    </location>
</feature>